<proteinExistence type="predicted"/>
<evidence type="ECO:0000256" key="1">
    <source>
        <dbReference type="SAM" id="SignalP"/>
    </source>
</evidence>
<protein>
    <submittedName>
        <fullName evidence="3">DUF218 domain-containing protein</fullName>
    </submittedName>
</protein>
<dbReference type="CDD" id="cd06259">
    <property type="entry name" value="YdcF-like"/>
    <property type="match status" value="1"/>
</dbReference>
<keyword evidence="4" id="KW-1185">Reference proteome</keyword>
<dbReference type="GO" id="GO:0005886">
    <property type="term" value="C:plasma membrane"/>
    <property type="evidence" value="ECO:0007669"/>
    <property type="project" value="TreeGrafter"/>
</dbReference>
<dbReference type="GO" id="GO:0000270">
    <property type="term" value="P:peptidoglycan metabolic process"/>
    <property type="evidence" value="ECO:0007669"/>
    <property type="project" value="TreeGrafter"/>
</dbReference>
<reference evidence="4" key="1">
    <citation type="submission" date="2017-06" db="EMBL/GenBank/DDBJ databases">
        <authorList>
            <person name="Varghese N."/>
            <person name="Submissions S."/>
        </authorList>
    </citation>
    <scope>NUCLEOTIDE SEQUENCE [LARGE SCALE GENOMIC DNA]</scope>
    <source>
        <strain evidence="4">JCM 23211</strain>
    </source>
</reference>
<organism evidence="3 4">
    <name type="scientific">Rhodococcoides kyotonense</name>
    <dbReference type="NCBI Taxonomy" id="398843"/>
    <lineage>
        <taxon>Bacteria</taxon>
        <taxon>Bacillati</taxon>
        <taxon>Actinomycetota</taxon>
        <taxon>Actinomycetes</taxon>
        <taxon>Mycobacteriales</taxon>
        <taxon>Nocardiaceae</taxon>
        <taxon>Rhodococcoides</taxon>
    </lineage>
</organism>
<dbReference type="AlphaFoldDB" id="A0A239KYU7"/>
<dbReference type="Gene3D" id="3.40.50.620">
    <property type="entry name" value="HUPs"/>
    <property type="match status" value="1"/>
</dbReference>
<evidence type="ECO:0000313" key="4">
    <source>
        <dbReference type="Proteomes" id="UP000198327"/>
    </source>
</evidence>
<evidence type="ECO:0000259" key="2">
    <source>
        <dbReference type="Pfam" id="PF02698"/>
    </source>
</evidence>
<dbReference type="Pfam" id="PF02698">
    <property type="entry name" value="DUF218"/>
    <property type="match status" value="1"/>
</dbReference>
<dbReference type="EMBL" id="FZOW01000011">
    <property type="protein sequence ID" value="SNT23537.1"/>
    <property type="molecule type" value="Genomic_DNA"/>
</dbReference>
<dbReference type="PANTHER" id="PTHR30336:SF4">
    <property type="entry name" value="ENVELOPE BIOGENESIS FACTOR ELYC"/>
    <property type="match status" value="1"/>
</dbReference>
<accession>A0A239KYU7</accession>
<dbReference type="InterPro" id="IPR003848">
    <property type="entry name" value="DUF218"/>
</dbReference>
<dbReference type="RefSeq" id="WP_089249157.1">
    <property type="nucleotide sequence ID" value="NZ_FZOW01000011.1"/>
</dbReference>
<feature type="chain" id="PRO_5013054325" evidence="1">
    <location>
        <begin position="31"/>
        <end position="308"/>
    </location>
</feature>
<dbReference type="STRING" id="398843.A3K89_00570"/>
<feature type="domain" description="DUF218" evidence="2">
    <location>
        <begin position="149"/>
        <end position="268"/>
    </location>
</feature>
<feature type="signal peptide" evidence="1">
    <location>
        <begin position="1"/>
        <end position="30"/>
    </location>
</feature>
<sequence>MRISLSRTKIGVATALSTATILASGGVASAEPAPAPVDPRSIIESIAEPATPALYNSAQDNLVKGNYDVGLAALDALTLAAPQDANVPALQAFYRNASGDQQGRDDALVRLGALDTELHAAVERALGIIAASAESPIDYAPVYDGPRTAIVVLGFGLEGDGSMRGELVDRLTGAAAAAKAAPESPVVVTGGNPQNGIAEADAMREWLVDNGIAAERVHVENKANSTVQNAQLSQPILASLDAQSVVLATSTNHIRRSTSNFVIAGSNVIGAISPDPATVPDVPALGPDSRLGITVDATKVVGIPRTYP</sequence>
<name>A0A239KYU7_9NOCA</name>
<dbReference type="InterPro" id="IPR014729">
    <property type="entry name" value="Rossmann-like_a/b/a_fold"/>
</dbReference>
<dbReference type="Proteomes" id="UP000198327">
    <property type="component" value="Unassembled WGS sequence"/>
</dbReference>
<keyword evidence="1" id="KW-0732">Signal</keyword>
<dbReference type="GO" id="GO:0043164">
    <property type="term" value="P:Gram-negative-bacterium-type cell wall biogenesis"/>
    <property type="evidence" value="ECO:0007669"/>
    <property type="project" value="TreeGrafter"/>
</dbReference>
<evidence type="ECO:0000313" key="3">
    <source>
        <dbReference type="EMBL" id="SNT23537.1"/>
    </source>
</evidence>
<gene>
    <name evidence="3" type="ORF">SAMN05421642_111233</name>
</gene>
<dbReference type="PANTHER" id="PTHR30336">
    <property type="entry name" value="INNER MEMBRANE PROTEIN, PROBABLE PERMEASE"/>
    <property type="match status" value="1"/>
</dbReference>
<dbReference type="OrthoDB" id="3289889at2"/>
<dbReference type="InterPro" id="IPR051599">
    <property type="entry name" value="Cell_Envelope_Assoc"/>
</dbReference>